<dbReference type="OrthoDB" id="1424711at2"/>
<dbReference type="EMBL" id="FOVL01000015">
    <property type="protein sequence ID" value="SFN73713.1"/>
    <property type="molecule type" value="Genomic_DNA"/>
</dbReference>
<dbReference type="AlphaFoldDB" id="A0A1I5BG59"/>
<evidence type="ECO:0000313" key="2">
    <source>
        <dbReference type="Proteomes" id="UP000199153"/>
    </source>
</evidence>
<accession>A0A1I5BG59</accession>
<evidence type="ECO:0000313" key="1">
    <source>
        <dbReference type="EMBL" id="SFN73713.1"/>
    </source>
</evidence>
<reference evidence="1 2" key="1">
    <citation type="submission" date="2016-10" db="EMBL/GenBank/DDBJ databases">
        <authorList>
            <person name="de Groot N.N."/>
        </authorList>
    </citation>
    <scope>NUCLEOTIDE SEQUENCE [LARGE SCALE GENOMIC DNA]</scope>
    <source>
        <strain evidence="1 2">DSM 17794</strain>
    </source>
</reference>
<sequence>MKIVFFIPKILRDSHRYIYNFDRFEAEGLDFAILDATIFYGNVATTTENIILQNRYIIRDKEDFDNFNQTLPKESILYVIKDHDLNYSSRELKKIIRKNDIILSYNTKTFATLETPPKWRTLIEKSVRKLAEVLPLHFLKYYYSIFYNIPLPDYYLCSTSYLLPLKAYLTVKPANRFSVHADDMNHIINEPSERFVEEGKKLAVFLDQGIPFLHKTHPGVYKDSFPEEYLDNYYSNLMTTFSHIKKTSNIDEIIVALHPDAVVFEKELYGKFPGIQTIIGKTKDLIREADLVLAHNSTSINFAVYYEKPVLIFKDDLIYNYHPRVKKLFDFYTGYLNMNSIYIDKNLQDQQAKPFIDRERYQLYKNRYIKDNHIQENSYYYAINRILKTES</sequence>
<proteinExistence type="predicted"/>
<dbReference type="STRING" id="287099.SAMN05660413_02363"/>
<dbReference type="RefSeq" id="WP_093409912.1">
    <property type="nucleotide sequence ID" value="NZ_FOVL01000015.1"/>
</dbReference>
<evidence type="ECO:0008006" key="3">
    <source>
        <dbReference type="Google" id="ProtNLM"/>
    </source>
</evidence>
<name>A0A1I5BG59_9FLAO</name>
<gene>
    <name evidence="1" type="ORF">SAMN05660413_02363</name>
</gene>
<organism evidence="1 2">
    <name type="scientific">Salegentibacter flavus</name>
    <dbReference type="NCBI Taxonomy" id="287099"/>
    <lineage>
        <taxon>Bacteria</taxon>
        <taxon>Pseudomonadati</taxon>
        <taxon>Bacteroidota</taxon>
        <taxon>Flavobacteriia</taxon>
        <taxon>Flavobacteriales</taxon>
        <taxon>Flavobacteriaceae</taxon>
        <taxon>Salegentibacter</taxon>
    </lineage>
</organism>
<keyword evidence="2" id="KW-1185">Reference proteome</keyword>
<protein>
    <recommendedName>
        <fullName evidence="3">CDP-Glycerol:Poly(Glycerophosphate) glycerophosphotransferase</fullName>
    </recommendedName>
</protein>
<dbReference type="Proteomes" id="UP000199153">
    <property type="component" value="Unassembled WGS sequence"/>
</dbReference>